<evidence type="ECO:0000256" key="1">
    <source>
        <dbReference type="SAM" id="Phobius"/>
    </source>
</evidence>
<comment type="caution">
    <text evidence="2">The sequence shown here is derived from an EMBL/GenBank/DDBJ whole genome shotgun (WGS) entry which is preliminary data.</text>
</comment>
<gene>
    <name evidence="2" type="ORF">CVV64_15290</name>
</gene>
<dbReference type="AlphaFoldDB" id="A0A2N1PLL8"/>
<organism evidence="2 3">
    <name type="scientific">Candidatus Wallbacteria bacterium HGW-Wallbacteria-1</name>
    <dbReference type="NCBI Taxonomy" id="2013854"/>
    <lineage>
        <taxon>Bacteria</taxon>
        <taxon>Candidatus Walliibacteriota</taxon>
    </lineage>
</organism>
<keyword evidence="1" id="KW-1133">Transmembrane helix</keyword>
<protein>
    <submittedName>
        <fullName evidence="2">Uncharacterized protein</fullName>
    </submittedName>
</protein>
<dbReference type="EMBL" id="PGXC01000023">
    <property type="protein sequence ID" value="PKK89172.1"/>
    <property type="molecule type" value="Genomic_DNA"/>
</dbReference>
<keyword evidence="1" id="KW-0472">Membrane</keyword>
<dbReference type="Proteomes" id="UP000233256">
    <property type="component" value="Unassembled WGS sequence"/>
</dbReference>
<proteinExistence type="predicted"/>
<keyword evidence="1" id="KW-0812">Transmembrane</keyword>
<accession>A0A2N1PLL8</accession>
<sequence length="238" mass="28205">MKKNNVLKLFYLTSILLISLYFILIGILKINNTRKANEVNQHFVSLTKNSTEFKDAIDSLIIYSLCLNIQYINENLFDYYFDQKARVLIFFHWNIMESIGMKYSKIQNQIVTVPNKEYWRKILEKENLKTNIDQLIEIFENSSTNRMPFDMDQTKMLFADQVKIVSFEEYSKSDFAQFRTFHNAGKVYSFSNIGFSQDRKLAALYLIDLCHPSHPKSAVLIFQKTDPGWDFHEKIWIE</sequence>
<evidence type="ECO:0000313" key="3">
    <source>
        <dbReference type="Proteomes" id="UP000233256"/>
    </source>
</evidence>
<evidence type="ECO:0000313" key="2">
    <source>
        <dbReference type="EMBL" id="PKK89172.1"/>
    </source>
</evidence>
<name>A0A2N1PLL8_9BACT</name>
<reference evidence="2 3" key="1">
    <citation type="journal article" date="2017" name="ISME J.">
        <title>Potential for microbial H2 and metal transformations associated with novel bacteria and archaea in deep terrestrial subsurface sediments.</title>
        <authorList>
            <person name="Hernsdorf A.W."/>
            <person name="Amano Y."/>
            <person name="Miyakawa K."/>
            <person name="Ise K."/>
            <person name="Suzuki Y."/>
            <person name="Anantharaman K."/>
            <person name="Probst A."/>
            <person name="Burstein D."/>
            <person name="Thomas B.C."/>
            <person name="Banfield J.F."/>
        </authorList>
    </citation>
    <scope>NUCLEOTIDE SEQUENCE [LARGE SCALE GENOMIC DNA]</scope>
    <source>
        <strain evidence="2">HGW-Wallbacteria-1</strain>
    </source>
</reference>
<feature type="transmembrane region" description="Helical" evidence="1">
    <location>
        <begin position="9"/>
        <end position="28"/>
    </location>
</feature>